<organism evidence="1 2">
    <name type="scientific">Candidatus Uhrbacteria bacterium RIFCSPHIGHO2_12_FULL_60_25</name>
    <dbReference type="NCBI Taxonomy" id="1802399"/>
    <lineage>
        <taxon>Bacteria</taxon>
        <taxon>Candidatus Uhriibacteriota</taxon>
    </lineage>
</organism>
<accession>A0A1F7UJI5</accession>
<dbReference type="InterPro" id="IPR019646">
    <property type="entry name" value="Aminoglyc_AdlTrfase"/>
</dbReference>
<dbReference type="Pfam" id="PF10706">
    <property type="entry name" value="Aminoglyc_resit"/>
    <property type="match status" value="1"/>
</dbReference>
<sequence length="329" mass="38265">MSQEQRLTLKQSLEQMLKQELRLELKLAIKQILAIMQKLEQALKLGTMLDVSDRDMRKLVDAVSQVRTSEWMMVSDRIGRMRHADVLASIFETLGDWDKRYEDLAFMGRMIRRRHEDAQREERGQVLAMRIVLRDPRWFGGGGTHPYDLWSLLRSIPQLTGKPPTIRWVLAGGWAVELLTGAHLRQHHDIDTLVLTKRLLRLDTDVVVPTNYFDVLSCSGTFVRDECITTVAWSYKKGTRFVHVVKPEFLFASKFLRVPRPQDWEDVKLLVHRFCHTWDRVLLQKLCGKQACGFHRTPDLIQILSMRDSRAIISALSTFHTERAYDIAS</sequence>
<dbReference type="EMBL" id="MGEH01000031">
    <property type="protein sequence ID" value="OGL78451.1"/>
    <property type="molecule type" value="Genomic_DNA"/>
</dbReference>
<dbReference type="STRING" id="1802399.A3E39_03170"/>
<dbReference type="Gene3D" id="3.30.460.40">
    <property type="match status" value="1"/>
</dbReference>
<name>A0A1F7UJI5_9BACT</name>
<reference evidence="1 2" key="1">
    <citation type="journal article" date="2016" name="Nat. Commun.">
        <title>Thousands of microbial genomes shed light on interconnected biogeochemical processes in an aquifer system.</title>
        <authorList>
            <person name="Anantharaman K."/>
            <person name="Brown C.T."/>
            <person name="Hug L.A."/>
            <person name="Sharon I."/>
            <person name="Castelle C.J."/>
            <person name="Probst A.J."/>
            <person name="Thomas B.C."/>
            <person name="Singh A."/>
            <person name="Wilkins M.J."/>
            <person name="Karaoz U."/>
            <person name="Brodie E.L."/>
            <person name="Williams K.H."/>
            <person name="Hubbard S.S."/>
            <person name="Banfield J.F."/>
        </authorList>
    </citation>
    <scope>NUCLEOTIDE SEQUENCE [LARGE SCALE GENOMIC DNA]</scope>
</reference>
<protein>
    <submittedName>
        <fullName evidence="1">Uncharacterized protein</fullName>
    </submittedName>
</protein>
<gene>
    <name evidence="1" type="ORF">A3E39_03170</name>
</gene>
<evidence type="ECO:0000313" key="1">
    <source>
        <dbReference type="EMBL" id="OGL78451.1"/>
    </source>
</evidence>
<evidence type="ECO:0000313" key="2">
    <source>
        <dbReference type="Proteomes" id="UP000176603"/>
    </source>
</evidence>
<dbReference type="Proteomes" id="UP000176603">
    <property type="component" value="Unassembled WGS sequence"/>
</dbReference>
<comment type="caution">
    <text evidence="1">The sequence shown here is derived from an EMBL/GenBank/DDBJ whole genome shotgun (WGS) entry which is preliminary data.</text>
</comment>
<proteinExistence type="predicted"/>
<dbReference type="AlphaFoldDB" id="A0A1F7UJI5"/>